<comment type="subunit">
    <text evidence="10">G proteins are composed of 3 units; alpha, beta and gamma.</text>
</comment>
<dbReference type="Pfam" id="PF00631">
    <property type="entry name" value="G-gamma"/>
    <property type="match status" value="1"/>
</dbReference>
<feature type="region of interest" description="Disordered" evidence="11">
    <location>
        <begin position="66"/>
        <end position="140"/>
    </location>
</feature>
<keyword evidence="8 10" id="KW-0449">Lipoprotein</keyword>
<feature type="domain" description="G protein gamma" evidence="12">
    <location>
        <begin position="3"/>
        <end position="68"/>
    </location>
</feature>
<proteinExistence type="inferred from homology"/>
<dbReference type="PROSITE" id="PS50058">
    <property type="entry name" value="G_PROTEIN_GAMMA"/>
    <property type="match status" value="1"/>
</dbReference>
<dbReference type="Ensembl" id="ENSCAFT00040019269.1">
    <property type="protein sequence ID" value="ENSCAFP00040016715.1"/>
    <property type="gene ID" value="ENSCAFG00040010404.1"/>
</dbReference>
<evidence type="ECO:0000256" key="5">
    <source>
        <dbReference type="ARBA" id="ARBA00022481"/>
    </source>
</evidence>
<dbReference type="PRINTS" id="PR00321">
    <property type="entry name" value="GPROTEING"/>
</dbReference>
<evidence type="ECO:0000256" key="9">
    <source>
        <dbReference type="ARBA" id="ARBA00023289"/>
    </source>
</evidence>
<evidence type="ECO:0000313" key="13">
    <source>
        <dbReference type="Ensembl" id="ENSCAFP00040016715.1"/>
    </source>
</evidence>
<dbReference type="CDD" id="cd00068">
    <property type="entry name" value="GGL"/>
    <property type="match status" value="1"/>
</dbReference>
<feature type="region of interest" description="Disordered" evidence="11">
    <location>
        <begin position="170"/>
        <end position="205"/>
    </location>
</feature>
<keyword evidence="9" id="KW-0636">Prenylation</keyword>
<comment type="subcellular location">
    <subcellularLocation>
        <location evidence="1 10">Cell membrane</location>
        <topology evidence="1 10">Lipid-anchor</topology>
        <orientation evidence="1 10">Cytoplasmic side</orientation>
    </subcellularLocation>
</comment>
<dbReference type="Gene3D" id="4.10.260.10">
    <property type="entry name" value="Transducin (heterotrimeric G protein), gamma chain"/>
    <property type="match status" value="1"/>
</dbReference>
<evidence type="ECO:0000256" key="1">
    <source>
        <dbReference type="ARBA" id="ARBA00004342"/>
    </source>
</evidence>
<dbReference type="Proteomes" id="UP000694542">
    <property type="component" value="Chromosome 20"/>
</dbReference>
<keyword evidence="4 10" id="KW-1003">Cell membrane</keyword>
<evidence type="ECO:0000256" key="8">
    <source>
        <dbReference type="ARBA" id="ARBA00023288"/>
    </source>
</evidence>
<dbReference type="SMART" id="SM00224">
    <property type="entry name" value="GGL"/>
    <property type="match status" value="1"/>
</dbReference>
<reference evidence="13" key="1">
    <citation type="submission" date="2018-10" db="EMBL/GenBank/DDBJ databases">
        <title>De novo assembly of a Great Dane genome.</title>
        <authorList>
            <person name="Kidd J.M."/>
            <person name="Pendleton A.L."/>
            <person name="Shen F."/>
            <person name="Emery S."/>
        </authorList>
    </citation>
    <scope>NUCLEOTIDE SEQUENCE [LARGE SCALE GENOMIC DNA]</scope>
    <source>
        <strain evidence="13">Great Dane</strain>
    </source>
</reference>
<evidence type="ECO:0000256" key="4">
    <source>
        <dbReference type="ARBA" id="ARBA00022475"/>
    </source>
</evidence>
<dbReference type="PANTHER" id="PTHR13809">
    <property type="entry name" value="GUANINE NUCLEOTIDE-BINDING PROTEIN GAMMA SUBUNIT"/>
    <property type="match status" value="1"/>
</dbReference>
<comment type="function">
    <text evidence="10">Guanine nucleotide-binding proteins (G proteins) are involved as a modulator or transducer in various transmembrane signaling systems. The beta and gamma chains are required for the GTPase activity, for replacement of GDP by GTP, and for G protein-effector interaction.</text>
</comment>
<evidence type="ECO:0000256" key="11">
    <source>
        <dbReference type="SAM" id="MobiDB-lite"/>
    </source>
</evidence>
<evidence type="ECO:0000256" key="6">
    <source>
        <dbReference type="ARBA" id="ARBA00023136"/>
    </source>
</evidence>
<comment type="similarity">
    <text evidence="2 10">Belongs to the G protein gamma family.</text>
</comment>
<dbReference type="SUPFAM" id="SSF48670">
    <property type="entry name" value="Transducin (heterotrimeric G protein), gamma chain"/>
    <property type="match status" value="1"/>
</dbReference>
<dbReference type="AlphaFoldDB" id="A0A8C0S6S5"/>
<dbReference type="InterPro" id="IPR001770">
    <property type="entry name" value="G-protein_gamma"/>
</dbReference>
<comment type="subunit">
    <text evidence="3">G proteins are composed of 3 units, alpha, beta and gamma.</text>
</comment>
<evidence type="ECO:0000256" key="3">
    <source>
        <dbReference type="ARBA" id="ARBA00011581"/>
    </source>
</evidence>
<dbReference type="InterPro" id="IPR015898">
    <property type="entry name" value="G-protein_gamma-like_dom"/>
</dbReference>
<evidence type="ECO:0000256" key="10">
    <source>
        <dbReference type="RuleBase" id="RU004973"/>
    </source>
</evidence>
<dbReference type="GO" id="GO:0007186">
    <property type="term" value="P:G protein-coupled receptor signaling pathway"/>
    <property type="evidence" value="ECO:0007669"/>
    <property type="project" value="InterPro"/>
</dbReference>
<accession>A0A8C0S6S5</accession>
<dbReference type="GO" id="GO:0031681">
    <property type="term" value="F:G-protein beta-subunit binding"/>
    <property type="evidence" value="ECO:0007669"/>
    <property type="project" value="InterPro"/>
</dbReference>
<keyword evidence="6 10" id="KW-0472">Membrane</keyword>
<reference evidence="13" key="2">
    <citation type="submission" date="2025-08" db="UniProtKB">
        <authorList>
            <consortium name="Ensembl"/>
        </authorList>
    </citation>
    <scope>IDENTIFICATION</scope>
</reference>
<keyword evidence="7 10" id="KW-0807">Transducer</keyword>
<evidence type="ECO:0000256" key="7">
    <source>
        <dbReference type="ARBA" id="ARBA00023224"/>
    </source>
</evidence>
<dbReference type="GO" id="GO:0005834">
    <property type="term" value="C:heterotrimeric G-protein complex"/>
    <property type="evidence" value="ECO:0007669"/>
    <property type="project" value="InterPro"/>
</dbReference>
<evidence type="ECO:0000313" key="14">
    <source>
        <dbReference type="Proteomes" id="UP000694542"/>
    </source>
</evidence>
<dbReference type="FunFam" id="4.10.260.10:FF:000001">
    <property type="entry name" value="Guanine nucleotide-binding protein subunit gamma"/>
    <property type="match status" value="1"/>
</dbReference>
<evidence type="ECO:0000256" key="2">
    <source>
        <dbReference type="ARBA" id="ARBA00007431"/>
    </source>
</evidence>
<evidence type="ECO:0000259" key="12">
    <source>
        <dbReference type="PROSITE" id="PS50058"/>
    </source>
</evidence>
<protein>
    <recommendedName>
        <fullName evidence="10">Guanine nucleotide-binding protein subunit gamma</fullName>
    </recommendedName>
</protein>
<name>A0A8C0S6S5_CANLF</name>
<dbReference type="InterPro" id="IPR036284">
    <property type="entry name" value="GGL_sf"/>
</dbReference>
<sequence>MSATNNIAQARKLVEQLRIEAGIERIKVSKASSELMSYCEQHARNDPLLRRVVARHELFQRHVAVIIHSGKQPHGSPRRENAKSEAGKPKPFPRSPSARSRPSGGSEILPQRRRRKMPKSSAGIIRAAAEEGSRPRLRRSEPAAAGAAFYSLGAGGVASAARPPLLLASPQRRERGAPRLADAAAHVGGAGRRARGRGSASARKEKKKKAEVFLLISRQLSRVSGRARDFQRARPARPFGVGGGRGGAWNPLLVPGESPARAFPKLCSRPARGGGPQFAA</sequence>
<organism evidence="13 14">
    <name type="scientific">Canis lupus familiaris</name>
    <name type="common">Dog</name>
    <name type="synonym">Canis familiaris</name>
    <dbReference type="NCBI Taxonomy" id="9615"/>
    <lineage>
        <taxon>Eukaryota</taxon>
        <taxon>Metazoa</taxon>
        <taxon>Chordata</taxon>
        <taxon>Craniata</taxon>
        <taxon>Vertebrata</taxon>
        <taxon>Euteleostomi</taxon>
        <taxon>Mammalia</taxon>
        <taxon>Eutheria</taxon>
        <taxon>Laurasiatheria</taxon>
        <taxon>Carnivora</taxon>
        <taxon>Caniformia</taxon>
        <taxon>Canidae</taxon>
        <taxon>Canis</taxon>
    </lineage>
</organism>
<keyword evidence="5" id="KW-0488">Methylation</keyword>
<feature type="compositionally biased region" description="Low complexity" evidence="11">
    <location>
        <begin position="95"/>
        <end position="106"/>
    </location>
</feature>
<dbReference type="SMART" id="SM01224">
    <property type="entry name" value="G_gamma"/>
    <property type="match status" value="1"/>
</dbReference>
<feature type="compositionally biased region" description="Basic and acidic residues" evidence="11">
    <location>
        <begin position="128"/>
        <end position="140"/>
    </location>
</feature>
<feature type="compositionally biased region" description="Basic and acidic residues" evidence="11">
    <location>
        <begin position="77"/>
        <end position="88"/>
    </location>
</feature>